<dbReference type="AlphaFoldDB" id="A0A7H0GP43"/>
<sequence length="170" mass="17237">MSFKKSAVIGATLLASIFASSAVHAATTTSKFDVTLTVLPKCVITNSSIADINLGTVDTGATNLIGNTTFTMQCTKKTAYSISLTPGAVGAGANNTGTLKGAADATQTVAYGLFSDAAAVVPWGKTSFVTGTSSATSSAGVDFKVYAKVASVPDVPQDKYTDNVTITVTY</sequence>
<gene>
    <name evidence="3" type="ORF">H9K75_09580</name>
</gene>
<dbReference type="SMART" id="SM00972">
    <property type="entry name" value="SCPU"/>
    <property type="match status" value="1"/>
</dbReference>
<dbReference type="PANTHER" id="PTHR37089">
    <property type="entry name" value="PROTEIN U-RELATED"/>
    <property type="match status" value="1"/>
</dbReference>
<dbReference type="Proteomes" id="UP000516028">
    <property type="component" value="Chromosome"/>
</dbReference>
<dbReference type="Gene3D" id="2.60.40.1090">
    <property type="entry name" value="Fimbrial-type adhesion domain"/>
    <property type="match status" value="1"/>
</dbReference>
<dbReference type="RefSeq" id="WP_187725599.1">
    <property type="nucleotide sequence ID" value="NZ_CP060783.1"/>
</dbReference>
<dbReference type="EMBL" id="CP060783">
    <property type="protein sequence ID" value="QNP50059.1"/>
    <property type="molecule type" value="Genomic_DNA"/>
</dbReference>
<dbReference type="InterPro" id="IPR007893">
    <property type="entry name" value="Spore_coat_U/FanG"/>
</dbReference>
<feature type="chain" id="PRO_5029019673" evidence="1">
    <location>
        <begin position="26"/>
        <end position="170"/>
    </location>
</feature>
<dbReference type="GO" id="GO:0007155">
    <property type="term" value="P:cell adhesion"/>
    <property type="evidence" value="ECO:0007669"/>
    <property type="project" value="InterPro"/>
</dbReference>
<dbReference type="Pfam" id="PF05229">
    <property type="entry name" value="SCPU"/>
    <property type="match status" value="1"/>
</dbReference>
<dbReference type="GO" id="GO:0009289">
    <property type="term" value="C:pilus"/>
    <property type="evidence" value="ECO:0007669"/>
    <property type="project" value="InterPro"/>
</dbReference>
<evidence type="ECO:0000313" key="4">
    <source>
        <dbReference type="Proteomes" id="UP000516028"/>
    </source>
</evidence>
<dbReference type="KEGG" id="daer:H9K75_09580"/>
<evidence type="ECO:0000259" key="2">
    <source>
        <dbReference type="Pfam" id="PF05229"/>
    </source>
</evidence>
<keyword evidence="1" id="KW-0732">Signal</keyword>
<keyword evidence="4" id="KW-1185">Reference proteome</keyword>
<dbReference type="InterPro" id="IPR053167">
    <property type="entry name" value="Spore_coat_component"/>
</dbReference>
<accession>A0A7H0GP43</accession>
<reference evidence="3 4" key="1">
    <citation type="submission" date="2020-08" db="EMBL/GenBank/DDBJ databases">
        <title>Genome sequence of Diaphorobacter aerolatus KACC 16536T.</title>
        <authorList>
            <person name="Hyun D.-W."/>
            <person name="Bae J.-W."/>
        </authorList>
    </citation>
    <scope>NUCLEOTIDE SEQUENCE [LARGE SCALE GENOMIC DNA]</scope>
    <source>
        <strain evidence="3 4">KACC 16536</strain>
    </source>
</reference>
<protein>
    <submittedName>
        <fullName evidence="3">Spore coat protein U domain-containing protein</fullName>
    </submittedName>
</protein>
<dbReference type="InterPro" id="IPR036937">
    <property type="entry name" value="Adhesion_dom_fimbrial_sf"/>
</dbReference>
<organism evidence="3 4">
    <name type="scientific">Diaphorobacter aerolatus</name>
    <dbReference type="NCBI Taxonomy" id="1288495"/>
    <lineage>
        <taxon>Bacteria</taxon>
        <taxon>Pseudomonadati</taxon>
        <taxon>Pseudomonadota</taxon>
        <taxon>Betaproteobacteria</taxon>
        <taxon>Burkholderiales</taxon>
        <taxon>Comamonadaceae</taxon>
        <taxon>Diaphorobacter</taxon>
    </lineage>
</organism>
<name>A0A7H0GP43_9BURK</name>
<keyword evidence="3" id="KW-0167">Capsid protein</keyword>
<evidence type="ECO:0000313" key="3">
    <source>
        <dbReference type="EMBL" id="QNP50059.1"/>
    </source>
</evidence>
<evidence type="ECO:0000256" key="1">
    <source>
        <dbReference type="SAM" id="SignalP"/>
    </source>
</evidence>
<proteinExistence type="predicted"/>
<feature type="signal peptide" evidence="1">
    <location>
        <begin position="1"/>
        <end position="25"/>
    </location>
</feature>
<keyword evidence="3" id="KW-0946">Virion</keyword>
<feature type="domain" description="Spore coat protein U/FanG" evidence="2">
    <location>
        <begin position="29"/>
        <end position="167"/>
    </location>
</feature>